<comment type="caution">
    <text evidence="1">The sequence shown here is derived from an EMBL/GenBank/DDBJ whole genome shotgun (WGS) entry which is preliminary data.</text>
</comment>
<evidence type="ECO:0000313" key="2">
    <source>
        <dbReference type="Proteomes" id="UP001140510"/>
    </source>
</evidence>
<reference evidence="1" key="1">
    <citation type="submission" date="2022-10" db="EMBL/GenBank/DDBJ databases">
        <title>Tapping the CABI collections for fungal endophytes: first genome assemblies for Collariella, Neodidymelliopsis, Ascochyta clinopodiicola, Didymella pomorum, Didymosphaeria variabile, Neocosmospora piperis and Neocucurbitaria cava.</title>
        <authorList>
            <person name="Hill R."/>
        </authorList>
    </citation>
    <scope>NUCLEOTIDE SEQUENCE</scope>
    <source>
        <strain evidence="1">IMI 355091</strain>
    </source>
</reference>
<accession>A0A9W9D566</accession>
<dbReference type="AlphaFoldDB" id="A0A9W9D566"/>
<gene>
    <name evidence="1" type="ORF">N0V91_007126</name>
</gene>
<dbReference type="Proteomes" id="UP001140510">
    <property type="component" value="Unassembled WGS sequence"/>
</dbReference>
<protein>
    <recommendedName>
        <fullName evidence="3">F-box domain-containing protein</fullName>
    </recommendedName>
</protein>
<keyword evidence="2" id="KW-1185">Reference proteome</keyword>
<dbReference type="EMBL" id="JAPEVA010000060">
    <property type="protein sequence ID" value="KAJ4402588.1"/>
    <property type="molecule type" value="Genomic_DNA"/>
</dbReference>
<evidence type="ECO:0000313" key="1">
    <source>
        <dbReference type="EMBL" id="KAJ4402588.1"/>
    </source>
</evidence>
<proteinExistence type="predicted"/>
<evidence type="ECO:0008006" key="3">
    <source>
        <dbReference type="Google" id="ProtNLM"/>
    </source>
</evidence>
<sequence length="156" mass="17779">MPSLSELPTELRQQILLLALPETNRVESAIPFQYIHLFHINRRLRADMGAIAPIWAPIHFISHPTSLTSCRPRTRGWNCNSICLDVFYNAFLGRFANKFGNVYSHRTIPIGHPELIEDWINAVPFLPVDMSRPRRSIKENTILSGPSAVRRGSTSF</sequence>
<dbReference type="OrthoDB" id="3787379at2759"/>
<organism evidence="1 2">
    <name type="scientific">Didymella pomorum</name>
    <dbReference type="NCBI Taxonomy" id="749634"/>
    <lineage>
        <taxon>Eukaryota</taxon>
        <taxon>Fungi</taxon>
        <taxon>Dikarya</taxon>
        <taxon>Ascomycota</taxon>
        <taxon>Pezizomycotina</taxon>
        <taxon>Dothideomycetes</taxon>
        <taxon>Pleosporomycetidae</taxon>
        <taxon>Pleosporales</taxon>
        <taxon>Pleosporineae</taxon>
        <taxon>Didymellaceae</taxon>
        <taxon>Didymella</taxon>
    </lineage>
</organism>
<name>A0A9W9D566_9PLEO</name>